<dbReference type="AlphaFoldDB" id="A0A6A5UXU0"/>
<reference evidence="1" key="1">
    <citation type="journal article" date="2020" name="Stud. Mycol.">
        <title>101 Dothideomycetes genomes: a test case for predicting lifestyles and emergence of pathogens.</title>
        <authorList>
            <person name="Haridas S."/>
            <person name="Albert R."/>
            <person name="Binder M."/>
            <person name="Bloem J."/>
            <person name="Labutti K."/>
            <person name="Salamov A."/>
            <person name="Andreopoulos B."/>
            <person name="Baker S."/>
            <person name="Barry K."/>
            <person name="Bills G."/>
            <person name="Bluhm B."/>
            <person name="Cannon C."/>
            <person name="Castanera R."/>
            <person name="Culley D."/>
            <person name="Daum C."/>
            <person name="Ezra D."/>
            <person name="Gonzalez J."/>
            <person name="Henrissat B."/>
            <person name="Kuo A."/>
            <person name="Liang C."/>
            <person name="Lipzen A."/>
            <person name="Lutzoni F."/>
            <person name="Magnuson J."/>
            <person name="Mondo S."/>
            <person name="Nolan M."/>
            <person name="Ohm R."/>
            <person name="Pangilinan J."/>
            <person name="Park H.-J."/>
            <person name="Ramirez L."/>
            <person name="Alfaro M."/>
            <person name="Sun H."/>
            <person name="Tritt A."/>
            <person name="Yoshinaga Y."/>
            <person name="Zwiers L.-H."/>
            <person name="Turgeon B."/>
            <person name="Goodwin S."/>
            <person name="Spatafora J."/>
            <person name="Crous P."/>
            <person name="Grigoriev I."/>
        </authorList>
    </citation>
    <scope>NUCLEOTIDE SEQUENCE</scope>
    <source>
        <strain evidence="1">CBS 107.79</strain>
    </source>
</reference>
<dbReference type="Proteomes" id="UP000800036">
    <property type="component" value="Unassembled WGS sequence"/>
</dbReference>
<keyword evidence="2" id="KW-1185">Reference proteome</keyword>
<sequence length="123" mass="14056">MTHTLTPDEREELYTRNSVQTLEIPDTPISREGLELSGFTEDAATQIFSFFEKEQHAGEDEEDILRSFIDGHIGRLHHPSFANIDAREALTHIGLNEKTIAVLLDPKFNSIFMTETLHYWVLG</sequence>
<accession>A0A6A5UXU0</accession>
<evidence type="ECO:0000313" key="1">
    <source>
        <dbReference type="EMBL" id="KAF1969811.1"/>
    </source>
</evidence>
<organism evidence="1 2">
    <name type="scientific">Bimuria novae-zelandiae CBS 107.79</name>
    <dbReference type="NCBI Taxonomy" id="1447943"/>
    <lineage>
        <taxon>Eukaryota</taxon>
        <taxon>Fungi</taxon>
        <taxon>Dikarya</taxon>
        <taxon>Ascomycota</taxon>
        <taxon>Pezizomycotina</taxon>
        <taxon>Dothideomycetes</taxon>
        <taxon>Pleosporomycetidae</taxon>
        <taxon>Pleosporales</taxon>
        <taxon>Massarineae</taxon>
        <taxon>Didymosphaeriaceae</taxon>
        <taxon>Bimuria</taxon>
    </lineage>
</organism>
<protein>
    <submittedName>
        <fullName evidence="1">Uncharacterized protein</fullName>
    </submittedName>
</protein>
<evidence type="ECO:0000313" key="2">
    <source>
        <dbReference type="Proteomes" id="UP000800036"/>
    </source>
</evidence>
<name>A0A6A5UXU0_9PLEO</name>
<gene>
    <name evidence="1" type="ORF">BU23DRAFT_571330</name>
</gene>
<dbReference type="EMBL" id="ML976706">
    <property type="protein sequence ID" value="KAF1969811.1"/>
    <property type="molecule type" value="Genomic_DNA"/>
</dbReference>
<proteinExistence type="predicted"/>
<dbReference type="OrthoDB" id="5429780at2759"/>